<comment type="caution">
    <text evidence="1">The sequence shown here is derived from an EMBL/GenBank/DDBJ whole genome shotgun (WGS) entry which is preliminary data.</text>
</comment>
<protein>
    <submittedName>
        <fullName evidence="1">Uncharacterized protein</fullName>
    </submittedName>
</protein>
<accession>A0A561E3T7</accession>
<name>A0A561E3T7_9MICO</name>
<organism evidence="1 2">
    <name type="scientific">Rudaeicoccus suwonensis</name>
    <dbReference type="NCBI Taxonomy" id="657409"/>
    <lineage>
        <taxon>Bacteria</taxon>
        <taxon>Bacillati</taxon>
        <taxon>Actinomycetota</taxon>
        <taxon>Actinomycetes</taxon>
        <taxon>Micrococcales</taxon>
        <taxon>Dermacoccaceae</taxon>
        <taxon>Rudaeicoccus</taxon>
    </lineage>
</organism>
<keyword evidence="2" id="KW-1185">Reference proteome</keyword>
<dbReference type="RefSeq" id="WP_145229122.1">
    <property type="nucleotide sequence ID" value="NZ_VIVQ01000002.1"/>
</dbReference>
<reference evidence="1 2" key="1">
    <citation type="submission" date="2019-06" db="EMBL/GenBank/DDBJ databases">
        <title>Sequencing the genomes of 1000 actinobacteria strains.</title>
        <authorList>
            <person name="Klenk H.-P."/>
        </authorList>
    </citation>
    <scope>NUCLEOTIDE SEQUENCE [LARGE SCALE GENOMIC DNA]</scope>
    <source>
        <strain evidence="1 2">DSM 19560</strain>
    </source>
</reference>
<sequence>MTRYLRPGRIVPSGDHTWLVDAFWPVAVAVAANGSFTAVGWPWPETRVDDERDHIAIRDGVGIVVREGNRVVWARLDAVRTAEVDAPLWLTGADPDTAWFVDRSDLDPAPPMDRPPKMPSGRLVAIHPDGTSTEIVTERPVFAVTARDRRVWVLFCEPHIVHTPDAVRWRFGPPISAFTATREELLARGMEATEASETPEADPTGHRPHAWIWLNKDRDLIIRYGLPALGRLWWAGADPGGDRIDRHANLAAHDLDTGEEVLRVDLGVGRVSDLQQVGDEMWVSVTQGAWRPFEPDCGASVFAVTSSRGVRTVLAADAVDITHFAPRHPRPPQQQIDHSIEALREMFQGFEGPPVVEPNPLLRWPGKPTDFAIAVEGDWPETRVVMTFRHPVRDGVVMRRTMRVFTDDGFPVAHKHAGAYLDEDIATKALPPVERAVDGILDI</sequence>
<dbReference type="OrthoDB" id="4918285at2"/>
<evidence type="ECO:0000313" key="2">
    <source>
        <dbReference type="Proteomes" id="UP000318297"/>
    </source>
</evidence>
<proteinExistence type="predicted"/>
<evidence type="ECO:0000313" key="1">
    <source>
        <dbReference type="EMBL" id="TWE10277.1"/>
    </source>
</evidence>
<gene>
    <name evidence="1" type="ORF">BKA23_2631</name>
</gene>
<dbReference type="EMBL" id="VIVQ01000002">
    <property type="protein sequence ID" value="TWE10277.1"/>
    <property type="molecule type" value="Genomic_DNA"/>
</dbReference>
<dbReference type="Proteomes" id="UP000318297">
    <property type="component" value="Unassembled WGS sequence"/>
</dbReference>
<dbReference type="AlphaFoldDB" id="A0A561E3T7"/>